<sequence>MALAARISPAGPETSDPEDLFASSLGVIFPDDVTNMHGDPDHALLYKSPHLPRPIKLALADVKTEEERFLFSHHLWNASLLLAEFIEAGTLGLEIPWTRGIAAPLGSFDVSALRTIELGAGTALPSIMAGLLGAKGVVVTDYPSPPVLKTLRENVTASVKEASAPSGRFAAEEVLVEGHGWGELDTPLAEGNRHAFDRVIAADCLWMPWQHDNLRRSISWFLADAESARAWVVAGFHTGRQKVSAFFETAALAELGLEVEHMWERDCDGKDREWVTDRDSEDISERKRWLVVGVLRRIRKPAQEGEQRP</sequence>
<protein>
    <recommendedName>
        <fullName evidence="3">Nicotinamide N-methyltransferase</fullName>
    </recommendedName>
</protein>
<name>A0AAN7HLH6_9PEZI</name>
<dbReference type="InterPro" id="IPR029063">
    <property type="entry name" value="SAM-dependent_MTases_sf"/>
</dbReference>
<dbReference type="GO" id="GO:0008757">
    <property type="term" value="F:S-adenosylmethionine-dependent methyltransferase activity"/>
    <property type="evidence" value="ECO:0007669"/>
    <property type="project" value="UniProtKB-ARBA"/>
</dbReference>
<dbReference type="AlphaFoldDB" id="A0AAN7HLH6"/>
<evidence type="ECO:0000313" key="1">
    <source>
        <dbReference type="EMBL" id="KAK4249782.1"/>
    </source>
</evidence>
<reference evidence="1" key="1">
    <citation type="journal article" date="2023" name="Mol. Phylogenet. Evol.">
        <title>Genome-scale phylogeny and comparative genomics of the fungal order Sordariales.</title>
        <authorList>
            <person name="Hensen N."/>
            <person name="Bonometti L."/>
            <person name="Westerberg I."/>
            <person name="Brannstrom I.O."/>
            <person name="Guillou S."/>
            <person name="Cros-Aarteil S."/>
            <person name="Calhoun S."/>
            <person name="Haridas S."/>
            <person name="Kuo A."/>
            <person name="Mondo S."/>
            <person name="Pangilinan J."/>
            <person name="Riley R."/>
            <person name="LaButti K."/>
            <person name="Andreopoulos B."/>
            <person name="Lipzen A."/>
            <person name="Chen C."/>
            <person name="Yan M."/>
            <person name="Daum C."/>
            <person name="Ng V."/>
            <person name="Clum A."/>
            <person name="Steindorff A."/>
            <person name="Ohm R.A."/>
            <person name="Martin F."/>
            <person name="Silar P."/>
            <person name="Natvig D.O."/>
            <person name="Lalanne C."/>
            <person name="Gautier V."/>
            <person name="Ament-Velasquez S.L."/>
            <person name="Kruys A."/>
            <person name="Hutchinson M.I."/>
            <person name="Powell A.J."/>
            <person name="Barry K."/>
            <person name="Miller A.N."/>
            <person name="Grigoriev I.V."/>
            <person name="Debuchy R."/>
            <person name="Gladieux P."/>
            <person name="Hiltunen Thoren M."/>
            <person name="Johannesson H."/>
        </authorList>
    </citation>
    <scope>NUCLEOTIDE SEQUENCE</scope>
    <source>
        <strain evidence="1">CBS 359.72</strain>
    </source>
</reference>
<organism evidence="1 2">
    <name type="scientific">Corynascus novoguineensis</name>
    <dbReference type="NCBI Taxonomy" id="1126955"/>
    <lineage>
        <taxon>Eukaryota</taxon>
        <taxon>Fungi</taxon>
        <taxon>Dikarya</taxon>
        <taxon>Ascomycota</taxon>
        <taxon>Pezizomycotina</taxon>
        <taxon>Sordariomycetes</taxon>
        <taxon>Sordariomycetidae</taxon>
        <taxon>Sordariales</taxon>
        <taxon>Chaetomiaceae</taxon>
        <taxon>Corynascus</taxon>
    </lineage>
</organism>
<dbReference type="Gene3D" id="3.40.50.150">
    <property type="entry name" value="Vaccinia Virus protein VP39"/>
    <property type="match status" value="1"/>
</dbReference>
<comment type="caution">
    <text evidence="1">The sequence shown here is derived from an EMBL/GenBank/DDBJ whole genome shotgun (WGS) entry which is preliminary data.</text>
</comment>
<evidence type="ECO:0000313" key="2">
    <source>
        <dbReference type="Proteomes" id="UP001303647"/>
    </source>
</evidence>
<dbReference type="GO" id="GO:0005737">
    <property type="term" value="C:cytoplasm"/>
    <property type="evidence" value="ECO:0007669"/>
    <property type="project" value="TreeGrafter"/>
</dbReference>
<evidence type="ECO:0008006" key="3">
    <source>
        <dbReference type="Google" id="ProtNLM"/>
    </source>
</evidence>
<accession>A0AAN7HLH6</accession>
<dbReference type="PANTHER" id="PTHR14614:SF104">
    <property type="entry name" value="N-METHYLTRANSFERASE, PUTATIVE (AFU_ORTHOLOGUE AFUA_1G17750)-RELATED"/>
    <property type="match status" value="1"/>
</dbReference>
<dbReference type="Pfam" id="PF10294">
    <property type="entry name" value="Methyltransf_16"/>
    <property type="match status" value="1"/>
</dbReference>
<proteinExistence type="predicted"/>
<reference evidence="1" key="2">
    <citation type="submission" date="2023-05" db="EMBL/GenBank/DDBJ databases">
        <authorList>
            <consortium name="Lawrence Berkeley National Laboratory"/>
            <person name="Steindorff A."/>
            <person name="Hensen N."/>
            <person name="Bonometti L."/>
            <person name="Westerberg I."/>
            <person name="Brannstrom I.O."/>
            <person name="Guillou S."/>
            <person name="Cros-Aarteil S."/>
            <person name="Calhoun S."/>
            <person name="Haridas S."/>
            <person name="Kuo A."/>
            <person name="Mondo S."/>
            <person name="Pangilinan J."/>
            <person name="Riley R."/>
            <person name="Labutti K."/>
            <person name="Andreopoulos B."/>
            <person name="Lipzen A."/>
            <person name="Chen C."/>
            <person name="Yanf M."/>
            <person name="Daum C."/>
            <person name="Ng V."/>
            <person name="Clum A."/>
            <person name="Ohm R."/>
            <person name="Martin F."/>
            <person name="Silar P."/>
            <person name="Natvig D."/>
            <person name="Lalanne C."/>
            <person name="Gautier V."/>
            <person name="Ament-Velasquez S.L."/>
            <person name="Kruys A."/>
            <person name="Hutchinson M.I."/>
            <person name="Powell A.J."/>
            <person name="Barry K."/>
            <person name="Miller A.N."/>
            <person name="Grigoriev I.V."/>
            <person name="Debuchy R."/>
            <person name="Gladieux P."/>
            <person name="Thoren M.H."/>
            <person name="Johannesson H."/>
        </authorList>
    </citation>
    <scope>NUCLEOTIDE SEQUENCE</scope>
    <source>
        <strain evidence="1">CBS 359.72</strain>
    </source>
</reference>
<gene>
    <name evidence="1" type="ORF">C7999DRAFT_12371</name>
</gene>
<dbReference type="InterPro" id="IPR019410">
    <property type="entry name" value="Methyltransf_16"/>
</dbReference>
<dbReference type="Proteomes" id="UP001303647">
    <property type="component" value="Unassembled WGS sequence"/>
</dbReference>
<keyword evidence="2" id="KW-1185">Reference proteome</keyword>
<dbReference type="PANTHER" id="PTHR14614">
    <property type="entry name" value="HEPATOCELLULAR CARCINOMA-ASSOCIATED ANTIGEN"/>
    <property type="match status" value="1"/>
</dbReference>
<dbReference type="EMBL" id="MU857619">
    <property type="protein sequence ID" value="KAK4249782.1"/>
    <property type="molecule type" value="Genomic_DNA"/>
</dbReference>
<dbReference type="SUPFAM" id="SSF53335">
    <property type="entry name" value="S-adenosyl-L-methionine-dependent methyltransferases"/>
    <property type="match status" value="1"/>
</dbReference>